<dbReference type="InterPro" id="IPR001387">
    <property type="entry name" value="Cro/C1-type_HTH"/>
</dbReference>
<organism evidence="2 3">
    <name type="scientific">Clostridium chromiireducens</name>
    <dbReference type="NCBI Taxonomy" id="225345"/>
    <lineage>
        <taxon>Bacteria</taxon>
        <taxon>Bacillati</taxon>
        <taxon>Bacillota</taxon>
        <taxon>Clostridia</taxon>
        <taxon>Eubacteriales</taxon>
        <taxon>Clostridiaceae</taxon>
        <taxon>Clostridium</taxon>
    </lineage>
</organism>
<dbReference type="PROSITE" id="PS50943">
    <property type="entry name" value="HTH_CROC1"/>
    <property type="match status" value="1"/>
</dbReference>
<evidence type="ECO:0000313" key="3">
    <source>
        <dbReference type="Proteomes" id="UP000265930"/>
    </source>
</evidence>
<comment type="caution">
    <text evidence="2">The sequence shown here is derived from an EMBL/GenBank/DDBJ whole genome shotgun (WGS) entry which is preliminary data.</text>
</comment>
<dbReference type="EMBL" id="QXDJ01000003">
    <property type="protein sequence ID" value="RII34335.1"/>
    <property type="molecule type" value="Genomic_DNA"/>
</dbReference>
<dbReference type="Proteomes" id="UP000265930">
    <property type="component" value="Unassembled WGS sequence"/>
</dbReference>
<reference evidence="2 3" key="1">
    <citation type="submission" date="2018-08" db="EMBL/GenBank/DDBJ databases">
        <title>Genome of Clostridium chromiireducens C1, DSM12136.</title>
        <authorList>
            <person name="Xing M."/>
            <person name="Wei Y."/>
            <person name="Ang E.L."/>
            <person name="Zhao H."/>
            <person name="Zhang Y."/>
        </authorList>
    </citation>
    <scope>NUCLEOTIDE SEQUENCE [LARGE SCALE GENOMIC DNA]</scope>
    <source>
        <strain evidence="2 3">C1</strain>
    </source>
</reference>
<sequence length="324" mass="37744">MEAVARKLNENKNFNSMTIEEIGEELKKLRENEGITFEEISKQLNVSRSYVSTLVNQHRANSDVIAAIKKFLYKYYEIPEDDDAREFKRDIEIFPTIEFKKALGFIEDIRNRRKMGCMIGYPGSGKTTIIREYAGSIENVVYIEAFQGMREKDLMEIIAENLGIALKRGSAYKLVKQIIDEYDGREIMFIIDESEYLKKWDVSKFDTLRKIWDNTKIPILFVGTEVLEDYLTHGGNFKENLSQLYRRIYKIRLEGIKEKEVREILSQYNINKEAENLLVALAIDYKHGGMGNFTEILELCLQETKGEVITGSIVRNAKNYKMLY</sequence>
<dbReference type="InterPro" id="IPR010982">
    <property type="entry name" value="Lambda_DNA-bd_dom_sf"/>
</dbReference>
<dbReference type="GO" id="GO:0003677">
    <property type="term" value="F:DNA binding"/>
    <property type="evidence" value="ECO:0007669"/>
    <property type="project" value="InterPro"/>
</dbReference>
<evidence type="ECO:0000259" key="1">
    <source>
        <dbReference type="PROSITE" id="PS50943"/>
    </source>
</evidence>
<dbReference type="AlphaFoldDB" id="A0A399IMU5"/>
<dbReference type="PANTHER" id="PTHR35894:SF5">
    <property type="entry name" value="MU-LIKE PROPHAGE FLUMU DNA TRANSPOSITION PROTEIN B"/>
    <property type="match status" value="1"/>
</dbReference>
<dbReference type="InterPro" id="IPR052026">
    <property type="entry name" value="ExeA_AAA_ATPase_DNA-bind"/>
</dbReference>
<feature type="domain" description="HTH cro/C1-type" evidence="1">
    <location>
        <begin position="26"/>
        <end position="52"/>
    </location>
</feature>
<name>A0A399IMU5_9CLOT</name>
<dbReference type="SUPFAM" id="SSF47413">
    <property type="entry name" value="lambda repressor-like DNA-binding domains"/>
    <property type="match status" value="1"/>
</dbReference>
<dbReference type="Pfam" id="PF13401">
    <property type="entry name" value="AAA_22"/>
    <property type="match status" value="1"/>
</dbReference>
<dbReference type="Gene3D" id="3.40.50.300">
    <property type="entry name" value="P-loop containing nucleotide triphosphate hydrolases"/>
    <property type="match status" value="1"/>
</dbReference>
<dbReference type="SUPFAM" id="SSF52540">
    <property type="entry name" value="P-loop containing nucleoside triphosphate hydrolases"/>
    <property type="match status" value="1"/>
</dbReference>
<dbReference type="InterPro" id="IPR049945">
    <property type="entry name" value="AAA_22"/>
</dbReference>
<dbReference type="InterPro" id="IPR027417">
    <property type="entry name" value="P-loop_NTPase"/>
</dbReference>
<proteinExistence type="predicted"/>
<dbReference type="RefSeq" id="WP_119367102.1">
    <property type="nucleotide sequence ID" value="NZ_QXDJ01000003.1"/>
</dbReference>
<dbReference type="PANTHER" id="PTHR35894">
    <property type="entry name" value="GENERAL SECRETION PATHWAY PROTEIN A-RELATED"/>
    <property type="match status" value="1"/>
</dbReference>
<dbReference type="GO" id="GO:0016887">
    <property type="term" value="F:ATP hydrolysis activity"/>
    <property type="evidence" value="ECO:0007669"/>
    <property type="project" value="InterPro"/>
</dbReference>
<dbReference type="CDD" id="cd00093">
    <property type="entry name" value="HTH_XRE"/>
    <property type="match status" value="1"/>
</dbReference>
<dbReference type="Gene3D" id="1.10.260.40">
    <property type="entry name" value="lambda repressor-like DNA-binding domains"/>
    <property type="match status" value="1"/>
</dbReference>
<gene>
    <name evidence="2" type="ORF">D2A34_14420</name>
</gene>
<accession>A0A399IMU5</accession>
<protein>
    <recommendedName>
        <fullName evidence="1">HTH cro/C1-type domain-containing protein</fullName>
    </recommendedName>
</protein>
<evidence type="ECO:0000313" key="2">
    <source>
        <dbReference type="EMBL" id="RII34335.1"/>
    </source>
</evidence>